<name>A0A7C8TSE7_ORBOL</name>
<sequence>MQGVAVRSITIAIELEMIAVFEHPKSAVQPESMTGATSMSTAKSGARNVASQVQDCTVDAPLWKSHNGTSVPGI</sequence>
<dbReference type="AlphaFoldDB" id="A0A7C8TSE7"/>
<feature type="region of interest" description="Disordered" evidence="1">
    <location>
        <begin position="29"/>
        <end position="48"/>
    </location>
</feature>
<gene>
    <name evidence="2" type="ORF">TWF788_007413</name>
</gene>
<protein>
    <submittedName>
        <fullName evidence="2">Uncharacterized protein</fullName>
    </submittedName>
</protein>
<comment type="caution">
    <text evidence="2">The sequence shown here is derived from an EMBL/GenBank/DDBJ whole genome shotgun (WGS) entry which is preliminary data.</text>
</comment>
<organism evidence="2 3">
    <name type="scientific">Orbilia oligospora</name>
    <name type="common">Nematode-trapping fungus</name>
    <name type="synonym">Arthrobotrys oligospora</name>
    <dbReference type="NCBI Taxonomy" id="2813651"/>
    <lineage>
        <taxon>Eukaryota</taxon>
        <taxon>Fungi</taxon>
        <taxon>Dikarya</taxon>
        <taxon>Ascomycota</taxon>
        <taxon>Pezizomycotina</taxon>
        <taxon>Orbiliomycetes</taxon>
        <taxon>Orbiliales</taxon>
        <taxon>Orbiliaceae</taxon>
        <taxon>Orbilia</taxon>
    </lineage>
</organism>
<evidence type="ECO:0000313" key="2">
    <source>
        <dbReference type="EMBL" id="KAF3178683.1"/>
    </source>
</evidence>
<evidence type="ECO:0000313" key="3">
    <source>
        <dbReference type="Proteomes" id="UP000479691"/>
    </source>
</evidence>
<proteinExistence type="predicted"/>
<evidence type="ECO:0000256" key="1">
    <source>
        <dbReference type="SAM" id="MobiDB-lite"/>
    </source>
</evidence>
<dbReference type="Proteomes" id="UP000479691">
    <property type="component" value="Unassembled WGS sequence"/>
</dbReference>
<accession>A0A7C8TSE7</accession>
<reference evidence="2 3" key="1">
    <citation type="submission" date="2019-06" db="EMBL/GenBank/DDBJ databases">
        <authorList>
            <person name="Palmer J.M."/>
        </authorList>
    </citation>
    <scope>NUCLEOTIDE SEQUENCE [LARGE SCALE GENOMIC DNA]</scope>
    <source>
        <strain evidence="2 3">TWF788</strain>
    </source>
</reference>
<dbReference type="EMBL" id="JAABOE010000040">
    <property type="protein sequence ID" value="KAF3178683.1"/>
    <property type="molecule type" value="Genomic_DNA"/>
</dbReference>